<dbReference type="STRING" id="483218.BACPEC_03113"/>
<proteinExistence type="predicted"/>
<name>B7AWL2_9FIRM</name>
<keyword evidence="1" id="KW-1133">Transmembrane helix</keyword>
<dbReference type="HOGENOM" id="CLU_3212585_0_0_9"/>
<keyword evidence="1" id="KW-0812">Transmembrane</keyword>
<accession>B7AWL2</accession>
<dbReference type="Proteomes" id="UP000003136">
    <property type="component" value="Unassembled WGS sequence"/>
</dbReference>
<evidence type="ECO:0000256" key="1">
    <source>
        <dbReference type="SAM" id="Phobius"/>
    </source>
</evidence>
<keyword evidence="3" id="KW-1185">Reference proteome</keyword>
<organism evidence="2 3">
    <name type="scientific">[Bacteroides] pectinophilus ATCC 43243</name>
    <dbReference type="NCBI Taxonomy" id="483218"/>
    <lineage>
        <taxon>Bacteria</taxon>
        <taxon>Bacillati</taxon>
        <taxon>Bacillota</taxon>
        <taxon>Clostridia</taxon>
        <taxon>Eubacteriales</taxon>
    </lineage>
</organism>
<dbReference type="EMBL" id="ABVQ01000037">
    <property type="protein sequence ID" value="EEC56604.1"/>
    <property type="molecule type" value="Genomic_DNA"/>
</dbReference>
<feature type="transmembrane region" description="Helical" evidence="1">
    <location>
        <begin position="6"/>
        <end position="29"/>
    </location>
</feature>
<protein>
    <submittedName>
        <fullName evidence="2">Uncharacterized protein</fullName>
    </submittedName>
</protein>
<reference evidence="2 3" key="1">
    <citation type="submission" date="2008-11" db="EMBL/GenBank/DDBJ databases">
        <title>Draft genome sequence of Bacteroides pectinophilus (ATCC 43243).</title>
        <authorList>
            <person name="Sudarsanam P."/>
            <person name="Ley R."/>
            <person name="Guruge J."/>
            <person name="Turnbaugh P.J."/>
            <person name="Mahowald M."/>
            <person name="Liep D."/>
            <person name="Gordon J."/>
        </authorList>
    </citation>
    <scope>NUCLEOTIDE SEQUENCE [LARGE SCALE GENOMIC DNA]</scope>
    <source>
        <strain evidence="2 3">ATCC 43243</strain>
    </source>
</reference>
<keyword evidence="1" id="KW-0472">Membrane</keyword>
<comment type="caution">
    <text evidence="2">The sequence shown here is derived from an EMBL/GenBank/DDBJ whole genome shotgun (WGS) entry which is preliminary data.</text>
</comment>
<evidence type="ECO:0000313" key="3">
    <source>
        <dbReference type="Proteomes" id="UP000003136"/>
    </source>
</evidence>
<reference evidence="2 3" key="2">
    <citation type="submission" date="2008-11" db="EMBL/GenBank/DDBJ databases">
        <authorList>
            <person name="Fulton L."/>
            <person name="Clifton S."/>
            <person name="Fulton B."/>
            <person name="Xu J."/>
            <person name="Minx P."/>
            <person name="Pepin K.H."/>
            <person name="Johnson M."/>
            <person name="Bhonagiri V."/>
            <person name="Nash W.E."/>
            <person name="Mardis E.R."/>
            <person name="Wilson R.K."/>
        </authorList>
    </citation>
    <scope>NUCLEOTIDE SEQUENCE [LARGE SCALE GENOMIC DNA]</scope>
    <source>
        <strain evidence="2 3">ATCC 43243</strain>
    </source>
</reference>
<dbReference type="AlphaFoldDB" id="B7AWL2"/>
<evidence type="ECO:0000313" key="2">
    <source>
        <dbReference type="EMBL" id="EEC56604.1"/>
    </source>
</evidence>
<gene>
    <name evidence="2" type="ORF">BACPEC_03113</name>
</gene>
<sequence>MYHSFLFLHYISYIYTNCIMSIINITFFIGQPYNSITISGAKQG</sequence>